<feature type="compositionally biased region" description="Low complexity" evidence="1">
    <location>
        <begin position="270"/>
        <end position="280"/>
    </location>
</feature>
<gene>
    <name evidence="2" type="ORF">A4X13_0g138</name>
</gene>
<dbReference type="Proteomes" id="UP000077521">
    <property type="component" value="Unassembled WGS sequence"/>
</dbReference>
<feature type="region of interest" description="Disordered" evidence="1">
    <location>
        <begin position="1"/>
        <end position="64"/>
    </location>
</feature>
<reference evidence="2" key="2">
    <citation type="journal article" date="2019" name="IMA Fungus">
        <title>Genome sequencing and comparison of five Tilletia species to identify candidate genes for the detection of regulated species infecting wheat.</title>
        <authorList>
            <person name="Nguyen H.D.T."/>
            <person name="Sultana T."/>
            <person name="Kesanakurti P."/>
            <person name="Hambleton S."/>
        </authorList>
    </citation>
    <scope>NUCLEOTIDE SEQUENCE</scope>
    <source>
        <strain evidence="2">DAOMC 236416</strain>
    </source>
</reference>
<protein>
    <submittedName>
        <fullName evidence="2">Uncharacterized protein</fullName>
    </submittedName>
</protein>
<sequence>MSSQHQQFADSHSLGIGNGDFNQNGKRASLLAGLRTGGPRPSSPAQAFGQDQYGNNGAFGPNNGFIDHAAQLKATAAVFTPRTNSGSQPGSPDHEVPGMQVHSHGVSANERMALMQQHHAQHQQIQNAQAQLAAIYGSNQGQSHQQPDFAQQHHEQLLLHQQKNAQQLIQNQLAVQQQMQLEMLRLQAMQQQQAQQQQVQAQQRALLARIHAEYERQAQIAAVNKRQEELQEQLRLQQRHQDELAQQAAVARMQQQQQQQQHGSAREQRQAAQASIQASLRNRRDEQMHAQQQMLLQQLHMFNEGGAAPYEDARLRSSPPMQNGQSGNALTHQQQHELEALMRSISLAQMDQERLEEEQFNQQQAQAQAHAQAQAQAQAEAEAVQQMQRTQSPPSIEANGPRFPSAQPGQEAEKSGNSSGNKQRDRMSSHADAAASWRSSLGAISGAAALRKNSNTPPAIVIDDSDSDYSVSRSSIDGLGSVRRGVSNGGRSGLANVNHSGRDTPETSEEDVASYQQKNGLGKVSSDVPAVLPSGQLNTKPTNVIRSSALAGLLGNVVASKRNRSDSAGGAASLPARPVLALNGMHTGDGRTPSPPVDSLLLGTGGPSMSSSSNNSTGNGNSGASAPRRQPKGPPMEFLPHNFASRISVRTRREAMSKLCASPRASVLSFANVGMPRATAA</sequence>
<accession>A0A177TN47</accession>
<evidence type="ECO:0000313" key="3">
    <source>
        <dbReference type="Proteomes" id="UP000077521"/>
    </source>
</evidence>
<feature type="region of interest" description="Disordered" evidence="1">
    <location>
        <begin position="582"/>
        <end position="640"/>
    </location>
</feature>
<organism evidence="2 3">
    <name type="scientific">Tilletia indica</name>
    <dbReference type="NCBI Taxonomy" id="43049"/>
    <lineage>
        <taxon>Eukaryota</taxon>
        <taxon>Fungi</taxon>
        <taxon>Dikarya</taxon>
        <taxon>Basidiomycota</taxon>
        <taxon>Ustilaginomycotina</taxon>
        <taxon>Exobasidiomycetes</taxon>
        <taxon>Tilletiales</taxon>
        <taxon>Tilletiaceae</taxon>
        <taxon>Tilletia</taxon>
    </lineage>
</organism>
<evidence type="ECO:0000313" key="2">
    <source>
        <dbReference type="EMBL" id="KAE8260749.1"/>
    </source>
</evidence>
<dbReference type="AlphaFoldDB" id="A0A177TN47"/>
<comment type="caution">
    <text evidence="2">The sequence shown here is derived from an EMBL/GenBank/DDBJ whole genome shotgun (WGS) entry which is preliminary data.</text>
</comment>
<feature type="compositionally biased region" description="Low complexity" evidence="1">
    <location>
        <begin position="360"/>
        <end position="388"/>
    </location>
</feature>
<feature type="compositionally biased region" description="Low complexity" evidence="1">
    <location>
        <begin position="468"/>
        <end position="486"/>
    </location>
</feature>
<feature type="compositionally biased region" description="Low complexity" evidence="1">
    <location>
        <begin position="245"/>
        <end position="263"/>
    </location>
</feature>
<reference evidence="2" key="1">
    <citation type="submission" date="2016-04" db="EMBL/GenBank/DDBJ databases">
        <authorList>
            <person name="Nguyen H.D."/>
            <person name="Samba Siva P."/>
            <person name="Cullis J."/>
            <person name="Levesque C.A."/>
            <person name="Hambleton S."/>
        </authorList>
    </citation>
    <scope>NUCLEOTIDE SEQUENCE</scope>
    <source>
        <strain evidence="2">DAOMC 236416</strain>
    </source>
</reference>
<feature type="compositionally biased region" description="Low complexity" evidence="1">
    <location>
        <begin position="599"/>
        <end position="627"/>
    </location>
</feature>
<proteinExistence type="predicted"/>
<feature type="compositionally biased region" description="Polar residues" evidence="1">
    <location>
        <begin position="1"/>
        <end position="10"/>
    </location>
</feature>
<feature type="region of interest" description="Disordered" evidence="1">
    <location>
        <begin position="456"/>
        <end position="514"/>
    </location>
</feature>
<evidence type="ECO:0000256" key="1">
    <source>
        <dbReference type="SAM" id="MobiDB-lite"/>
    </source>
</evidence>
<feature type="compositionally biased region" description="Low complexity" evidence="1">
    <location>
        <begin position="54"/>
        <end position="64"/>
    </location>
</feature>
<dbReference type="EMBL" id="LWDF02000004">
    <property type="protein sequence ID" value="KAE8260749.1"/>
    <property type="molecule type" value="Genomic_DNA"/>
</dbReference>
<feature type="region of interest" description="Disordered" evidence="1">
    <location>
        <begin position="245"/>
        <end position="289"/>
    </location>
</feature>
<feature type="region of interest" description="Disordered" evidence="1">
    <location>
        <begin position="354"/>
        <end position="434"/>
    </location>
</feature>
<keyword evidence="3" id="KW-1185">Reference proteome</keyword>
<feature type="compositionally biased region" description="Polar residues" evidence="1">
    <location>
        <begin position="319"/>
        <end position="332"/>
    </location>
</feature>
<feature type="region of interest" description="Disordered" evidence="1">
    <location>
        <begin position="310"/>
        <end position="332"/>
    </location>
</feature>
<name>A0A177TN47_9BASI</name>